<dbReference type="KEGG" id="ctp:CTRG_01037"/>
<accession>C5M4P7</accession>
<name>C5M4P7_CANTT</name>
<evidence type="ECO:0000313" key="2">
    <source>
        <dbReference type="Proteomes" id="UP000002037"/>
    </source>
</evidence>
<proteinExistence type="predicted"/>
<dbReference type="VEuPathDB" id="FungiDB:CTRG_01037"/>
<protein>
    <submittedName>
        <fullName evidence="1">Uncharacterized protein</fullName>
    </submittedName>
</protein>
<dbReference type="HOGENOM" id="CLU_1309960_0_0_1"/>
<gene>
    <name evidence="1" type="ORF">CTRG_01037</name>
</gene>
<reference evidence="1 2" key="1">
    <citation type="journal article" date="2009" name="Nature">
        <title>Evolution of pathogenicity and sexual reproduction in eight Candida genomes.</title>
        <authorList>
            <person name="Butler G."/>
            <person name="Rasmussen M.D."/>
            <person name="Lin M.F."/>
            <person name="Santos M.A."/>
            <person name="Sakthikumar S."/>
            <person name="Munro C.A."/>
            <person name="Rheinbay E."/>
            <person name="Grabherr M."/>
            <person name="Forche A."/>
            <person name="Reedy J.L."/>
            <person name="Agrafioti I."/>
            <person name="Arnaud M.B."/>
            <person name="Bates S."/>
            <person name="Brown A.J."/>
            <person name="Brunke S."/>
            <person name="Costanzo M.C."/>
            <person name="Fitzpatrick D.A."/>
            <person name="de Groot P.W."/>
            <person name="Harris D."/>
            <person name="Hoyer L.L."/>
            <person name="Hube B."/>
            <person name="Klis F.M."/>
            <person name="Kodira C."/>
            <person name="Lennard N."/>
            <person name="Logue M.E."/>
            <person name="Martin R."/>
            <person name="Neiman A.M."/>
            <person name="Nikolaou E."/>
            <person name="Quail M.A."/>
            <person name="Quinn J."/>
            <person name="Santos M.C."/>
            <person name="Schmitzberger F.F."/>
            <person name="Sherlock G."/>
            <person name="Shah P."/>
            <person name="Silverstein K.A."/>
            <person name="Skrzypek M.S."/>
            <person name="Soll D."/>
            <person name="Staggs R."/>
            <person name="Stansfield I."/>
            <person name="Stumpf M.P."/>
            <person name="Sudbery P.E."/>
            <person name="Srikantha T."/>
            <person name="Zeng Q."/>
            <person name="Berman J."/>
            <person name="Berriman M."/>
            <person name="Heitman J."/>
            <person name="Gow N.A."/>
            <person name="Lorenz M.C."/>
            <person name="Birren B.W."/>
            <person name="Kellis M."/>
            <person name="Cuomo C.A."/>
        </authorList>
    </citation>
    <scope>NUCLEOTIDE SEQUENCE [LARGE SCALE GENOMIC DNA]</scope>
    <source>
        <strain evidence="2">ATCC MYA-3404 / T1</strain>
    </source>
</reference>
<dbReference type="EMBL" id="GG692395">
    <property type="protein sequence ID" value="EER36297.1"/>
    <property type="molecule type" value="Genomic_DNA"/>
</dbReference>
<dbReference type="RefSeq" id="XP_002546255.1">
    <property type="nucleotide sequence ID" value="XM_002546209.1"/>
</dbReference>
<evidence type="ECO:0000313" key="1">
    <source>
        <dbReference type="EMBL" id="EER36297.1"/>
    </source>
</evidence>
<sequence length="210" mass="23989">MFQVKVMLIPSFPSHHSVVITMSVPLQVHNQSSILLSVQDLQVTSLSNRFHKPMAYQTSPLLSFNHSVSDPVSVLMLTHPISRMSLLRLLQMVTTTQILLLLSLLILISSRNSHPASVLKELQPQVILLSKEPWAPVESHHLLWLLVSKVVLLPHKVLHPFHKHRHSGTTRLSSLPMKALHRSLKFLHGWSLFSQYYPSCFKIESFSFIY</sequence>
<keyword evidence="2" id="KW-1185">Reference proteome</keyword>
<dbReference type="GeneID" id="8300585"/>
<dbReference type="Proteomes" id="UP000002037">
    <property type="component" value="Unassembled WGS sequence"/>
</dbReference>
<organism evidence="1 2">
    <name type="scientific">Candida tropicalis (strain ATCC MYA-3404 / T1)</name>
    <name type="common">Yeast</name>
    <dbReference type="NCBI Taxonomy" id="294747"/>
    <lineage>
        <taxon>Eukaryota</taxon>
        <taxon>Fungi</taxon>
        <taxon>Dikarya</taxon>
        <taxon>Ascomycota</taxon>
        <taxon>Saccharomycotina</taxon>
        <taxon>Pichiomycetes</taxon>
        <taxon>Debaryomycetaceae</taxon>
        <taxon>Candida/Lodderomyces clade</taxon>
        <taxon>Candida</taxon>
    </lineage>
</organism>
<dbReference type="AlphaFoldDB" id="C5M4P7"/>